<feature type="transmembrane region" description="Helical" evidence="5">
    <location>
        <begin position="105"/>
        <end position="126"/>
    </location>
</feature>
<dbReference type="OrthoDB" id="195656at2759"/>
<keyword evidence="3 5" id="KW-1133">Transmembrane helix</keyword>
<gene>
    <name evidence="6" type="ORF">TrST_g6332</name>
</gene>
<dbReference type="Gene3D" id="1.10.3080.10">
    <property type="entry name" value="Clc chloride channel"/>
    <property type="match status" value="1"/>
</dbReference>
<organism evidence="6 7">
    <name type="scientific">Triparma strigata</name>
    <dbReference type="NCBI Taxonomy" id="1606541"/>
    <lineage>
        <taxon>Eukaryota</taxon>
        <taxon>Sar</taxon>
        <taxon>Stramenopiles</taxon>
        <taxon>Ochrophyta</taxon>
        <taxon>Bolidophyceae</taxon>
        <taxon>Parmales</taxon>
        <taxon>Triparmaceae</taxon>
        <taxon>Triparma</taxon>
    </lineage>
</organism>
<dbReference type="InterPro" id="IPR050368">
    <property type="entry name" value="ClC-type_chloride_channel"/>
</dbReference>
<evidence type="ECO:0000256" key="1">
    <source>
        <dbReference type="ARBA" id="ARBA00004141"/>
    </source>
</evidence>
<name>A0A9W7C3X9_9STRA</name>
<dbReference type="GO" id="GO:0016020">
    <property type="term" value="C:membrane"/>
    <property type="evidence" value="ECO:0007669"/>
    <property type="project" value="UniProtKB-SubCell"/>
</dbReference>
<dbReference type="SUPFAM" id="SSF81340">
    <property type="entry name" value="Clc chloride channel"/>
    <property type="match status" value="1"/>
</dbReference>
<feature type="transmembrane region" description="Helical" evidence="5">
    <location>
        <begin position="438"/>
        <end position="461"/>
    </location>
</feature>
<evidence type="ECO:0000313" key="7">
    <source>
        <dbReference type="Proteomes" id="UP001165085"/>
    </source>
</evidence>
<evidence type="ECO:0000256" key="4">
    <source>
        <dbReference type="ARBA" id="ARBA00023136"/>
    </source>
</evidence>
<keyword evidence="2 5" id="KW-0812">Transmembrane</keyword>
<dbReference type="CDD" id="cd00400">
    <property type="entry name" value="Voltage_gated_ClC"/>
    <property type="match status" value="1"/>
</dbReference>
<dbReference type="PANTHER" id="PTHR43427">
    <property type="entry name" value="CHLORIDE CHANNEL PROTEIN CLC-E"/>
    <property type="match status" value="1"/>
</dbReference>
<feature type="transmembrane region" description="Helical" evidence="5">
    <location>
        <begin position="255"/>
        <end position="278"/>
    </location>
</feature>
<dbReference type="AlphaFoldDB" id="A0A9W7C3X9"/>
<feature type="transmembrane region" description="Helical" evidence="5">
    <location>
        <begin position="55"/>
        <end position="79"/>
    </location>
</feature>
<feature type="transmembrane region" description="Helical" evidence="5">
    <location>
        <begin position="399"/>
        <end position="426"/>
    </location>
</feature>
<evidence type="ECO:0008006" key="8">
    <source>
        <dbReference type="Google" id="ProtNLM"/>
    </source>
</evidence>
<dbReference type="GO" id="GO:0015108">
    <property type="term" value="F:chloride transmembrane transporter activity"/>
    <property type="evidence" value="ECO:0007669"/>
    <property type="project" value="InterPro"/>
</dbReference>
<feature type="transmembrane region" description="Helical" evidence="5">
    <location>
        <begin position="304"/>
        <end position="324"/>
    </location>
</feature>
<feature type="transmembrane region" description="Helical" evidence="5">
    <location>
        <begin position="208"/>
        <end position="234"/>
    </location>
</feature>
<comment type="subcellular location">
    <subcellularLocation>
        <location evidence="1">Membrane</location>
        <topology evidence="1">Multi-pass membrane protein</topology>
    </subcellularLocation>
</comment>
<accession>A0A9W7C3X9</accession>
<evidence type="ECO:0000256" key="5">
    <source>
        <dbReference type="SAM" id="Phobius"/>
    </source>
</evidence>
<keyword evidence="7" id="KW-1185">Reference proteome</keyword>
<feature type="transmembrane region" description="Helical" evidence="5">
    <location>
        <begin position="473"/>
        <end position="493"/>
    </location>
</feature>
<comment type="caution">
    <text evidence="6">The sequence shown here is derived from an EMBL/GenBank/DDBJ whole genome shotgun (WGS) entry which is preliminary data.</text>
</comment>
<dbReference type="EMBL" id="BRXY01000540">
    <property type="protein sequence ID" value="GMH99225.1"/>
    <property type="molecule type" value="Genomic_DNA"/>
</dbReference>
<protein>
    <recommendedName>
        <fullName evidence="8">Chloride channel protein</fullName>
    </recommendedName>
</protein>
<evidence type="ECO:0000256" key="2">
    <source>
        <dbReference type="ARBA" id="ARBA00022692"/>
    </source>
</evidence>
<dbReference type="InterPro" id="IPR014743">
    <property type="entry name" value="Cl-channel_core"/>
</dbReference>
<sequence>MDQDPVTVSGGEKFEDKTIQKPQDVSLSQSIPPQRPSVLDSFGPSFATDKTYWRFLSLSVLSGLLLGLLSSVQSILVAYTLELWRGNVYGDPSATKLNFFAGQPWWIAVVSLGGLITGLIQAIPCFRYPKEVHSLFGEIRVAGDGSSSFPGFYSSGAPAVFLSNSLGLALGGTIGPEAAFAFLGASLSHAIYYLPFVRTRYPLPTSDLRIFVLVGMSVAVASILPTPIMAVSLISELFTLTCSRDEGMGSVYLKFFVSAGIGGCVAFTVAVGIGVVTYDHLSDPYYVNLAVPTGIFADFLPLKAILLGLIGCFLGYVFLAAKLICKRGARRLSTYINSLSEYKLGTILTPAVGGIFVGIIAWILPGTTGIGEEGMRFLAKSQNGQNEPVVFVSTGLLKLLSLAICMSFGWTGGVILPLLFVGSSVGAGIAEAAGWNRLLCMACVGGSLMASHMPAPFAFWAGLITLYETGLGVAYGTFISILVSLLFGVAFGTKQKFILLMTSQQHNRRRSMYLNISVYDDDDDDDDNNN</sequence>
<dbReference type="PANTHER" id="PTHR43427:SF12">
    <property type="entry name" value="CHLORIDE TRANSPORTER"/>
    <property type="match status" value="1"/>
</dbReference>
<dbReference type="Proteomes" id="UP001165085">
    <property type="component" value="Unassembled WGS sequence"/>
</dbReference>
<evidence type="ECO:0000256" key="3">
    <source>
        <dbReference type="ARBA" id="ARBA00022989"/>
    </source>
</evidence>
<reference evidence="7" key="1">
    <citation type="journal article" date="2023" name="Commun. Biol.">
        <title>Genome analysis of Parmales, the sister group of diatoms, reveals the evolutionary specialization of diatoms from phago-mixotrophs to photoautotrophs.</title>
        <authorList>
            <person name="Ban H."/>
            <person name="Sato S."/>
            <person name="Yoshikawa S."/>
            <person name="Yamada K."/>
            <person name="Nakamura Y."/>
            <person name="Ichinomiya M."/>
            <person name="Sato N."/>
            <person name="Blanc-Mathieu R."/>
            <person name="Endo H."/>
            <person name="Kuwata A."/>
            <person name="Ogata H."/>
        </authorList>
    </citation>
    <scope>NUCLEOTIDE SEQUENCE [LARGE SCALE GENOMIC DNA]</scope>
    <source>
        <strain evidence="7">NIES 3701</strain>
    </source>
</reference>
<dbReference type="InterPro" id="IPR001807">
    <property type="entry name" value="ClC"/>
</dbReference>
<proteinExistence type="predicted"/>
<feature type="transmembrane region" description="Helical" evidence="5">
    <location>
        <begin position="344"/>
        <end position="364"/>
    </location>
</feature>
<keyword evidence="4 5" id="KW-0472">Membrane</keyword>
<dbReference type="Pfam" id="PF00654">
    <property type="entry name" value="Voltage_CLC"/>
    <property type="match status" value="1"/>
</dbReference>
<feature type="transmembrane region" description="Helical" evidence="5">
    <location>
        <begin position="178"/>
        <end position="196"/>
    </location>
</feature>
<evidence type="ECO:0000313" key="6">
    <source>
        <dbReference type="EMBL" id="GMH99225.1"/>
    </source>
</evidence>